<name>A0A8H4J0D1_9PEZI</name>
<feature type="compositionally biased region" description="Basic and acidic residues" evidence="1">
    <location>
        <begin position="414"/>
        <end position="426"/>
    </location>
</feature>
<proteinExistence type="predicted"/>
<sequence>MSQSHFASHSSSDNNEKEKEKPPVHAAAGPPSPTHAIKNLQLFNRKPATFEQRLVKRRQWYGPRTAESTTPREPPTPRVPSSLDAVDVVGGSSGRRIVSSPTRLTTTTSKPFSSPSSSASPSRSRLPSASRGRSLPSSTQQSLSRPPSAAAAPPPLHTRRTHRPPPRLTLTSIPTRSHSTAPSPPSSASHSAYSSAPTYTTAATTPISILSSPPTPTTPTTTAAKTPQQTPRLRGTTPRPLVPAQTAKRLRSAGQIDLSGYLEGPRIDERPGLQLMMAMEVCGGGEGRQQRRQWESEPVSVQGADVDEGGGYDDGEWDGEWWDVLDQELLRLLFPEPPHRPRPSGRRGTSVWRSESGLEKRAPVLRPPVTQRHLALLDDGAEAEMYALMDDEERSSDAEPDFEPAMKPLQRKQGSRELRQKRDEQQRTPPRRHHHHHQRIVHECTGPGPPPRRPPPPPPRRYRTG</sequence>
<dbReference type="AlphaFoldDB" id="A0A8H4J0D1"/>
<feature type="compositionally biased region" description="Acidic residues" evidence="1">
    <location>
        <begin position="389"/>
        <end position="402"/>
    </location>
</feature>
<feature type="region of interest" description="Disordered" evidence="1">
    <location>
        <begin position="288"/>
        <end position="318"/>
    </location>
</feature>
<feature type="compositionally biased region" description="Polar residues" evidence="1">
    <location>
        <begin position="101"/>
        <end position="112"/>
    </location>
</feature>
<organism evidence="2 3">
    <name type="scientific">Botryosphaeria dothidea</name>
    <dbReference type="NCBI Taxonomy" id="55169"/>
    <lineage>
        <taxon>Eukaryota</taxon>
        <taxon>Fungi</taxon>
        <taxon>Dikarya</taxon>
        <taxon>Ascomycota</taxon>
        <taxon>Pezizomycotina</taxon>
        <taxon>Dothideomycetes</taxon>
        <taxon>Dothideomycetes incertae sedis</taxon>
        <taxon>Botryosphaeriales</taxon>
        <taxon>Botryosphaeriaceae</taxon>
        <taxon>Botryosphaeria</taxon>
    </lineage>
</organism>
<feature type="compositionally biased region" description="Acidic residues" evidence="1">
    <location>
        <begin position="305"/>
        <end position="318"/>
    </location>
</feature>
<evidence type="ECO:0000313" key="3">
    <source>
        <dbReference type="Proteomes" id="UP000572817"/>
    </source>
</evidence>
<feature type="compositionally biased region" description="Pro residues" evidence="1">
    <location>
        <begin position="447"/>
        <end position="459"/>
    </location>
</feature>
<feature type="region of interest" description="Disordered" evidence="1">
    <location>
        <begin position="385"/>
        <end position="465"/>
    </location>
</feature>
<accession>A0A8H4J0D1</accession>
<dbReference type="Proteomes" id="UP000572817">
    <property type="component" value="Unassembled WGS sequence"/>
</dbReference>
<keyword evidence="3" id="KW-1185">Reference proteome</keyword>
<feature type="compositionally biased region" description="Low complexity" evidence="1">
    <location>
        <begin position="79"/>
        <end position="100"/>
    </location>
</feature>
<feature type="region of interest" description="Disordered" evidence="1">
    <location>
        <begin position="1"/>
        <end position="247"/>
    </location>
</feature>
<comment type="caution">
    <text evidence="2">The sequence shown here is derived from an EMBL/GenBank/DDBJ whole genome shotgun (WGS) entry which is preliminary data.</text>
</comment>
<feature type="compositionally biased region" description="Basic and acidic residues" evidence="1">
    <location>
        <begin position="14"/>
        <end position="23"/>
    </location>
</feature>
<feature type="compositionally biased region" description="Low complexity" evidence="1">
    <location>
        <begin position="1"/>
        <end position="12"/>
    </location>
</feature>
<feature type="compositionally biased region" description="Basic residues" evidence="1">
    <location>
        <begin position="429"/>
        <end position="439"/>
    </location>
</feature>
<feature type="compositionally biased region" description="Low complexity" evidence="1">
    <location>
        <begin position="177"/>
        <end position="231"/>
    </location>
</feature>
<feature type="compositionally biased region" description="Low complexity" evidence="1">
    <location>
        <begin position="113"/>
        <end position="138"/>
    </location>
</feature>
<gene>
    <name evidence="2" type="ORF">GTA08_BOTSDO13911</name>
</gene>
<reference evidence="2" key="1">
    <citation type="submission" date="2020-04" db="EMBL/GenBank/DDBJ databases">
        <title>Genome Assembly and Annotation of Botryosphaeria dothidea sdau 11-99, a Latent Pathogen of Apple Fruit Ring Rot in China.</title>
        <authorList>
            <person name="Yu C."/>
            <person name="Diao Y."/>
            <person name="Lu Q."/>
            <person name="Zhao J."/>
            <person name="Cui S."/>
            <person name="Peng C."/>
            <person name="He B."/>
            <person name="Liu H."/>
        </authorList>
    </citation>
    <scope>NUCLEOTIDE SEQUENCE [LARGE SCALE GENOMIC DNA]</scope>
    <source>
        <strain evidence="2">Sdau11-99</strain>
    </source>
</reference>
<dbReference type="EMBL" id="WWBZ02000014">
    <property type="protein sequence ID" value="KAF4310607.1"/>
    <property type="molecule type" value="Genomic_DNA"/>
</dbReference>
<protein>
    <submittedName>
        <fullName evidence="2">Uncharacterized protein</fullName>
    </submittedName>
</protein>
<evidence type="ECO:0000313" key="2">
    <source>
        <dbReference type="EMBL" id="KAF4310607.1"/>
    </source>
</evidence>
<feature type="region of interest" description="Disordered" evidence="1">
    <location>
        <begin position="335"/>
        <end position="371"/>
    </location>
</feature>
<evidence type="ECO:0000256" key="1">
    <source>
        <dbReference type="SAM" id="MobiDB-lite"/>
    </source>
</evidence>